<evidence type="ECO:0000256" key="2">
    <source>
        <dbReference type="ARBA" id="ARBA00022475"/>
    </source>
</evidence>
<evidence type="ECO:0000256" key="4">
    <source>
        <dbReference type="ARBA" id="ARBA00022692"/>
    </source>
</evidence>
<evidence type="ECO:0000313" key="11">
    <source>
        <dbReference type="EMBL" id="KAG8037783.1"/>
    </source>
</evidence>
<keyword evidence="6 10" id="KW-1133">Transmembrane helix</keyword>
<feature type="transmembrane region" description="Helical" evidence="10">
    <location>
        <begin position="130"/>
        <end position="154"/>
    </location>
</feature>
<feature type="transmembrane region" description="Helical" evidence="10">
    <location>
        <begin position="286"/>
        <end position="310"/>
    </location>
</feature>
<gene>
    <name evidence="11" type="ORF">G9C98_005994</name>
</gene>
<keyword evidence="7 10" id="KW-0472">Membrane</keyword>
<feature type="transmembrane region" description="Helical" evidence="10">
    <location>
        <begin position="257"/>
        <end position="280"/>
    </location>
</feature>
<feature type="transmembrane region" description="Helical" evidence="10">
    <location>
        <begin position="63"/>
        <end position="81"/>
    </location>
</feature>
<keyword evidence="2" id="KW-1003">Cell membrane</keyword>
<evidence type="ECO:0000256" key="10">
    <source>
        <dbReference type="RuleBase" id="RU351113"/>
    </source>
</evidence>
<dbReference type="Pfam" id="PF02949">
    <property type="entry name" value="7tm_6"/>
    <property type="match status" value="1"/>
</dbReference>
<dbReference type="GO" id="GO:0007165">
    <property type="term" value="P:signal transduction"/>
    <property type="evidence" value="ECO:0007669"/>
    <property type="project" value="UniProtKB-KW"/>
</dbReference>
<keyword evidence="3 10" id="KW-0716">Sensory transduction</keyword>
<feature type="transmembrane region" description="Helical" evidence="10">
    <location>
        <begin position="190"/>
        <end position="212"/>
    </location>
</feature>
<dbReference type="Proteomes" id="UP000729913">
    <property type="component" value="Unassembled WGS sequence"/>
</dbReference>
<organism evidence="11 12">
    <name type="scientific">Cotesia typhae</name>
    <dbReference type="NCBI Taxonomy" id="2053667"/>
    <lineage>
        <taxon>Eukaryota</taxon>
        <taxon>Metazoa</taxon>
        <taxon>Ecdysozoa</taxon>
        <taxon>Arthropoda</taxon>
        <taxon>Hexapoda</taxon>
        <taxon>Insecta</taxon>
        <taxon>Pterygota</taxon>
        <taxon>Neoptera</taxon>
        <taxon>Endopterygota</taxon>
        <taxon>Hymenoptera</taxon>
        <taxon>Apocrita</taxon>
        <taxon>Ichneumonoidea</taxon>
        <taxon>Braconidae</taxon>
        <taxon>Microgastrinae</taxon>
        <taxon>Cotesia</taxon>
    </lineage>
</organism>
<reference evidence="11" key="2">
    <citation type="submission" date="2021-04" db="EMBL/GenBank/DDBJ databases">
        <title>Genome-wide patterns of bracovirus chromosomal integration into multiple host tissues during parasitism.</title>
        <authorList>
            <person name="Chebbi M.A.C."/>
        </authorList>
    </citation>
    <scope>NUCLEOTIDE SEQUENCE</scope>
    <source>
        <tissue evidence="11">Whole body</tissue>
    </source>
</reference>
<dbReference type="GO" id="GO:0005549">
    <property type="term" value="F:odorant binding"/>
    <property type="evidence" value="ECO:0007669"/>
    <property type="project" value="InterPro"/>
</dbReference>
<keyword evidence="12" id="KW-1185">Reference proteome</keyword>
<dbReference type="AlphaFoldDB" id="A0A8J5QNZ2"/>
<evidence type="ECO:0000256" key="8">
    <source>
        <dbReference type="ARBA" id="ARBA00023170"/>
    </source>
</evidence>
<comment type="similarity">
    <text evidence="10">Belongs to the insect chemoreceptor superfamily. Heteromeric odorant receptor channel (TC 1.A.69) family.</text>
</comment>
<proteinExistence type="inferred from homology"/>
<comment type="subcellular location">
    <subcellularLocation>
        <location evidence="1 10">Cell membrane</location>
        <topology evidence="1 10">Multi-pass membrane protein</topology>
    </subcellularLocation>
</comment>
<accession>A0A8J5QNZ2</accession>
<evidence type="ECO:0000256" key="3">
    <source>
        <dbReference type="ARBA" id="ARBA00022606"/>
    </source>
</evidence>
<keyword evidence="8 10" id="KW-0675">Receptor</keyword>
<dbReference type="GO" id="GO:0004984">
    <property type="term" value="F:olfactory receptor activity"/>
    <property type="evidence" value="ECO:0007669"/>
    <property type="project" value="InterPro"/>
</dbReference>
<sequence length="386" mass="44987">MIAEKLEYVQFQNIIIRLLSIVGLWTRQNSNLLSRLRIHIYLTFLVVPTFGTINYLVANISNINLAIESLCSLLAFSTVIIKGMCFIINRKDVDELHTILDPYFDELLKTPEMSKQVLNKISTFRRLPKLITAMLMTGSISYAIGPIVSIIHQIRHRLYPLDFNFIYLTLYPWEIPRNSLIHFLHFFNEYLSTSTIVLISPAVDSLYTYYMFQTIGILREMSYRISMFDEKNCDFEIRECVNKYEILVRCMKKIQKVYGAIILWTMNTNAIVLCIVMYQLSHAKSIPFFTLSLCVAYVCLKLTQVFIYAWSGSLLTTESEKFRETIYASRWLGNTRLKASIIIMLCQKPLILTVYNLLYVTIDMFMKVVNTTISYYLLLKTFEQGA</sequence>
<dbReference type="OrthoDB" id="7548151at2759"/>
<feature type="transmembrane region" description="Helical" evidence="10">
    <location>
        <begin position="38"/>
        <end position="57"/>
    </location>
</feature>
<keyword evidence="9 10" id="KW-0807">Transducer</keyword>
<evidence type="ECO:0000256" key="7">
    <source>
        <dbReference type="ARBA" id="ARBA00023136"/>
    </source>
</evidence>
<evidence type="ECO:0000313" key="12">
    <source>
        <dbReference type="Proteomes" id="UP000729913"/>
    </source>
</evidence>
<dbReference type="EMBL" id="JAAOIC020000047">
    <property type="protein sequence ID" value="KAG8037783.1"/>
    <property type="molecule type" value="Genomic_DNA"/>
</dbReference>
<dbReference type="PANTHER" id="PTHR21137">
    <property type="entry name" value="ODORANT RECEPTOR"/>
    <property type="match status" value="1"/>
</dbReference>
<dbReference type="PANTHER" id="PTHR21137:SF35">
    <property type="entry name" value="ODORANT RECEPTOR 19A-RELATED"/>
    <property type="match status" value="1"/>
</dbReference>
<feature type="transmembrane region" description="Helical" evidence="10">
    <location>
        <begin position="331"/>
        <end position="351"/>
    </location>
</feature>
<evidence type="ECO:0000256" key="6">
    <source>
        <dbReference type="ARBA" id="ARBA00022989"/>
    </source>
</evidence>
<protein>
    <recommendedName>
        <fullName evidence="10">Odorant receptor</fullName>
    </recommendedName>
</protein>
<evidence type="ECO:0000256" key="9">
    <source>
        <dbReference type="ARBA" id="ARBA00023224"/>
    </source>
</evidence>
<reference evidence="11" key="1">
    <citation type="submission" date="2020-03" db="EMBL/GenBank/DDBJ databases">
        <authorList>
            <person name="Chebbi M.A."/>
            <person name="Drezen J.M."/>
        </authorList>
    </citation>
    <scope>NUCLEOTIDE SEQUENCE</scope>
    <source>
        <tissue evidence="11">Whole body</tissue>
    </source>
</reference>
<evidence type="ECO:0000256" key="5">
    <source>
        <dbReference type="ARBA" id="ARBA00022725"/>
    </source>
</evidence>
<dbReference type="InterPro" id="IPR004117">
    <property type="entry name" value="7tm6_olfct_rcpt"/>
</dbReference>
<keyword evidence="5 10" id="KW-0552">Olfaction</keyword>
<evidence type="ECO:0000256" key="1">
    <source>
        <dbReference type="ARBA" id="ARBA00004651"/>
    </source>
</evidence>
<keyword evidence="4 10" id="KW-0812">Transmembrane</keyword>
<comment type="caution">
    <text evidence="11">The sequence shown here is derived from an EMBL/GenBank/DDBJ whole genome shotgun (WGS) entry which is preliminary data.</text>
</comment>
<name>A0A8J5QNZ2_9HYME</name>
<dbReference type="GO" id="GO:0005886">
    <property type="term" value="C:plasma membrane"/>
    <property type="evidence" value="ECO:0007669"/>
    <property type="project" value="UniProtKB-SubCell"/>
</dbReference>